<dbReference type="Proteomes" id="UP000714420">
    <property type="component" value="Unassembled WGS sequence"/>
</dbReference>
<dbReference type="RefSeq" id="WP_172274137.1">
    <property type="nucleotide sequence ID" value="NZ_CASGMU010000002.1"/>
</dbReference>
<dbReference type="NCBIfam" id="TIGR01509">
    <property type="entry name" value="HAD-SF-IA-v3"/>
    <property type="match status" value="1"/>
</dbReference>
<name>A0ABX2AJZ7_9BACT</name>
<dbReference type="SFLD" id="SFLDG01129">
    <property type="entry name" value="C1.5:_HAD__Beta-PGM__Phosphata"/>
    <property type="match status" value="1"/>
</dbReference>
<dbReference type="PANTHER" id="PTHR43611">
    <property type="entry name" value="ALPHA-D-GLUCOSE 1-PHOSPHATE PHOSPHATASE"/>
    <property type="match status" value="1"/>
</dbReference>
<sequence>MKVKNLIFDFGKVLVDYDVMSVMHTFFGDNKEEEEAFSQTFMCKKFTDECDLEEIPFEQIIRKAQQEHPRFSDALQYFYDHYLDFVIGEMPGMKPLLVKLKEKGFKLYGLTNWCSEVHKVMKKYDIFDLLDGYVISSEVHLLKPNPAIYRYLCNRYGLKPEECLFVDDNYANVYAAKDVGMYAVAFVGPEIYEIAVKNICFNDRT</sequence>
<dbReference type="InterPro" id="IPR006439">
    <property type="entry name" value="HAD-SF_hydro_IA"/>
</dbReference>
<evidence type="ECO:0000313" key="2">
    <source>
        <dbReference type="Proteomes" id="UP000714420"/>
    </source>
</evidence>
<dbReference type="SFLD" id="SFLDS00003">
    <property type="entry name" value="Haloacid_Dehalogenase"/>
    <property type="match status" value="1"/>
</dbReference>
<gene>
    <name evidence="1" type="ORF">HPS56_03890</name>
</gene>
<dbReference type="CDD" id="cd02603">
    <property type="entry name" value="HAD_sEH-N_like"/>
    <property type="match status" value="1"/>
</dbReference>
<dbReference type="Gene3D" id="3.40.50.1000">
    <property type="entry name" value="HAD superfamily/HAD-like"/>
    <property type="match status" value="1"/>
</dbReference>
<keyword evidence="2" id="KW-1185">Reference proteome</keyword>
<organism evidence="1 2">
    <name type="scientific">Xylanibacter muris</name>
    <dbReference type="NCBI Taxonomy" id="2736290"/>
    <lineage>
        <taxon>Bacteria</taxon>
        <taxon>Pseudomonadati</taxon>
        <taxon>Bacteroidota</taxon>
        <taxon>Bacteroidia</taxon>
        <taxon>Bacteroidales</taxon>
        <taxon>Prevotellaceae</taxon>
        <taxon>Xylanibacter</taxon>
    </lineage>
</organism>
<accession>A0ABX2AJZ7</accession>
<comment type="caution">
    <text evidence="1">The sequence shown here is derived from an EMBL/GenBank/DDBJ whole genome shotgun (WGS) entry which is preliminary data.</text>
</comment>
<dbReference type="SUPFAM" id="SSF56784">
    <property type="entry name" value="HAD-like"/>
    <property type="match status" value="1"/>
</dbReference>
<evidence type="ECO:0000313" key="1">
    <source>
        <dbReference type="EMBL" id="NPD91503.1"/>
    </source>
</evidence>
<dbReference type="InterPro" id="IPR023198">
    <property type="entry name" value="PGP-like_dom2"/>
</dbReference>
<dbReference type="PRINTS" id="PR00413">
    <property type="entry name" value="HADHALOGNASE"/>
</dbReference>
<dbReference type="Pfam" id="PF00702">
    <property type="entry name" value="Hydrolase"/>
    <property type="match status" value="1"/>
</dbReference>
<protein>
    <submittedName>
        <fullName evidence="1">HAD family phosphatase</fullName>
    </submittedName>
</protein>
<reference evidence="1 2" key="1">
    <citation type="submission" date="2020-05" db="EMBL/GenBank/DDBJ databases">
        <title>Distinct polysaccharide utilization as determinants for interspecies competition between intestinal Prevotella spp.</title>
        <authorList>
            <person name="Galvez E.J.C."/>
            <person name="Iljazovic A."/>
            <person name="Strowig T."/>
        </authorList>
    </citation>
    <scope>NUCLEOTIDE SEQUENCE [LARGE SCALE GENOMIC DNA]</scope>
    <source>
        <strain evidence="1 2">PMUR</strain>
    </source>
</reference>
<dbReference type="PANTHER" id="PTHR43611:SF3">
    <property type="entry name" value="FLAVIN MONONUCLEOTIDE HYDROLASE 1, CHLOROPLATIC"/>
    <property type="match status" value="1"/>
</dbReference>
<dbReference type="Gene3D" id="1.10.150.240">
    <property type="entry name" value="Putative phosphatase, domain 2"/>
    <property type="match status" value="1"/>
</dbReference>
<dbReference type="NCBIfam" id="TIGR01549">
    <property type="entry name" value="HAD-SF-IA-v1"/>
    <property type="match status" value="1"/>
</dbReference>
<proteinExistence type="predicted"/>
<dbReference type="InterPro" id="IPR023214">
    <property type="entry name" value="HAD_sf"/>
</dbReference>
<dbReference type="InterPro" id="IPR036412">
    <property type="entry name" value="HAD-like_sf"/>
</dbReference>
<dbReference type="EMBL" id="JABKKF010000002">
    <property type="protein sequence ID" value="NPD91503.1"/>
    <property type="molecule type" value="Genomic_DNA"/>
</dbReference>